<evidence type="ECO:0000313" key="2">
    <source>
        <dbReference type="EMBL" id="MFB9992255.1"/>
    </source>
</evidence>
<accession>A0ABV6AZS9</accession>
<gene>
    <name evidence="2" type="ORF">ACFFLM_09805</name>
</gene>
<dbReference type="RefSeq" id="WP_380008784.1">
    <property type="nucleotide sequence ID" value="NZ_JBHLYR010000031.1"/>
</dbReference>
<keyword evidence="3" id="KW-1185">Reference proteome</keyword>
<name>A0ABV6AZS9_9DEIO</name>
<dbReference type="EMBL" id="JBHLYR010000031">
    <property type="protein sequence ID" value="MFB9992255.1"/>
    <property type="molecule type" value="Genomic_DNA"/>
</dbReference>
<organism evidence="2 3">
    <name type="scientific">Deinococcus oregonensis</name>
    <dbReference type="NCBI Taxonomy" id="1805970"/>
    <lineage>
        <taxon>Bacteria</taxon>
        <taxon>Thermotogati</taxon>
        <taxon>Deinococcota</taxon>
        <taxon>Deinococci</taxon>
        <taxon>Deinococcales</taxon>
        <taxon>Deinococcaceae</taxon>
        <taxon>Deinococcus</taxon>
    </lineage>
</organism>
<keyword evidence="1" id="KW-1133">Transmembrane helix</keyword>
<evidence type="ECO:0000313" key="3">
    <source>
        <dbReference type="Proteomes" id="UP001589733"/>
    </source>
</evidence>
<feature type="transmembrane region" description="Helical" evidence="1">
    <location>
        <begin position="30"/>
        <end position="51"/>
    </location>
</feature>
<dbReference type="Proteomes" id="UP001589733">
    <property type="component" value="Unassembled WGS sequence"/>
</dbReference>
<evidence type="ECO:0000256" key="1">
    <source>
        <dbReference type="SAM" id="Phobius"/>
    </source>
</evidence>
<comment type="caution">
    <text evidence="2">The sequence shown here is derived from an EMBL/GenBank/DDBJ whole genome shotgun (WGS) entry which is preliminary data.</text>
</comment>
<reference evidence="2 3" key="1">
    <citation type="submission" date="2024-09" db="EMBL/GenBank/DDBJ databases">
        <authorList>
            <person name="Sun Q."/>
            <person name="Mori K."/>
        </authorList>
    </citation>
    <scope>NUCLEOTIDE SEQUENCE [LARGE SCALE GENOMIC DNA]</scope>
    <source>
        <strain evidence="2 3">JCM 13503</strain>
    </source>
</reference>
<sequence>MLPGLLVVLLVSLNLGGLFSIIMQFGRGEIWAALGSLGFVLGLNALGFWILRELRENG</sequence>
<keyword evidence="1" id="KW-0812">Transmembrane</keyword>
<protein>
    <submittedName>
        <fullName evidence="2">Uncharacterized protein</fullName>
    </submittedName>
</protein>
<proteinExistence type="predicted"/>
<keyword evidence="1" id="KW-0472">Membrane</keyword>